<dbReference type="EMBL" id="CP144694">
    <property type="protein sequence ID" value="WVZ02967.1"/>
    <property type="molecule type" value="Genomic_DNA"/>
</dbReference>
<evidence type="ECO:0000313" key="1">
    <source>
        <dbReference type="EMBL" id="WVZ02967.1"/>
    </source>
</evidence>
<dbReference type="AlphaFoldDB" id="A0AAQ3N4Y0"/>
<evidence type="ECO:0000313" key="2">
    <source>
        <dbReference type="Proteomes" id="UP001374535"/>
    </source>
</evidence>
<accession>A0AAQ3N4Y0</accession>
<sequence length="144" mass="15424">MRELTCIAAAALPAAILRTHRRGVMKPARVAAASLLAGVCKRAVCPVMAPATSAATNLELEHSEFVRGIRVSDVIRVLGVHGFAVVEVLVQEDVVGKHVRGGAAREKLPWRDVKVSEGFFEGEKLVRGLKLELVVCTNGAHILL</sequence>
<organism evidence="1 2">
    <name type="scientific">Vigna mungo</name>
    <name type="common">Black gram</name>
    <name type="synonym">Phaseolus mungo</name>
    <dbReference type="NCBI Taxonomy" id="3915"/>
    <lineage>
        <taxon>Eukaryota</taxon>
        <taxon>Viridiplantae</taxon>
        <taxon>Streptophyta</taxon>
        <taxon>Embryophyta</taxon>
        <taxon>Tracheophyta</taxon>
        <taxon>Spermatophyta</taxon>
        <taxon>Magnoliopsida</taxon>
        <taxon>eudicotyledons</taxon>
        <taxon>Gunneridae</taxon>
        <taxon>Pentapetalae</taxon>
        <taxon>rosids</taxon>
        <taxon>fabids</taxon>
        <taxon>Fabales</taxon>
        <taxon>Fabaceae</taxon>
        <taxon>Papilionoideae</taxon>
        <taxon>50 kb inversion clade</taxon>
        <taxon>NPAAA clade</taxon>
        <taxon>indigoferoid/millettioid clade</taxon>
        <taxon>Phaseoleae</taxon>
        <taxon>Vigna</taxon>
    </lineage>
</organism>
<protein>
    <submittedName>
        <fullName evidence="1">Uncharacterized protein</fullName>
    </submittedName>
</protein>
<proteinExistence type="predicted"/>
<reference evidence="1 2" key="1">
    <citation type="journal article" date="2023" name="Life. Sci Alliance">
        <title>Evolutionary insights into 3D genome organization and epigenetic landscape of Vigna mungo.</title>
        <authorList>
            <person name="Junaid A."/>
            <person name="Singh B."/>
            <person name="Bhatia S."/>
        </authorList>
    </citation>
    <scope>NUCLEOTIDE SEQUENCE [LARGE SCALE GENOMIC DNA]</scope>
    <source>
        <strain evidence="1">Urdbean</strain>
    </source>
</reference>
<dbReference type="Proteomes" id="UP001374535">
    <property type="component" value="Chromosome 7"/>
</dbReference>
<gene>
    <name evidence="1" type="ORF">V8G54_023773</name>
</gene>
<name>A0AAQ3N4Y0_VIGMU</name>
<keyword evidence="2" id="KW-1185">Reference proteome</keyword>